<proteinExistence type="inferred from homology"/>
<dbReference type="InterPro" id="IPR013762">
    <property type="entry name" value="Integrase-like_cat_sf"/>
</dbReference>
<feature type="domain" description="Tyr recombinase" evidence="5">
    <location>
        <begin position="110"/>
        <end position="323"/>
    </location>
</feature>
<comment type="similarity">
    <text evidence="1">Belongs to the 'phage' integrase family.</text>
</comment>
<dbReference type="GO" id="GO:0003677">
    <property type="term" value="F:DNA binding"/>
    <property type="evidence" value="ECO:0007669"/>
    <property type="project" value="UniProtKB-KW"/>
</dbReference>
<dbReference type="PROSITE" id="PS51898">
    <property type="entry name" value="TYR_RECOMBINASE"/>
    <property type="match status" value="1"/>
</dbReference>
<accession>A0A545T5W5</accession>
<dbReference type="OrthoDB" id="9801717at2"/>
<reference evidence="6 7" key="1">
    <citation type="submission" date="2019-06" db="EMBL/GenBank/DDBJ databases">
        <title>Whole genome sequence for Cellvibrionaceae sp. R142.</title>
        <authorList>
            <person name="Wang G."/>
        </authorList>
    </citation>
    <scope>NUCLEOTIDE SEQUENCE [LARGE SCALE GENOMIC DNA]</scope>
    <source>
        <strain evidence="6 7">R142</strain>
    </source>
</reference>
<organism evidence="6 7">
    <name type="scientific">Exilibacterium tricleocarpae</name>
    <dbReference type="NCBI Taxonomy" id="2591008"/>
    <lineage>
        <taxon>Bacteria</taxon>
        <taxon>Pseudomonadati</taxon>
        <taxon>Pseudomonadota</taxon>
        <taxon>Gammaproteobacteria</taxon>
        <taxon>Cellvibrionales</taxon>
        <taxon>Cellvibrionaceae</taxon>
        <taxon>Exilibacterium</taxon>
    </lineage>
</organism>
<keyword evidence="7" id="KW-1185">Reference proteome</keyword>
<comment type="caution">
    <text evidence="6">The sequence shown here is derived from an EMBL/GenBank/DDBJ whole genome shotgun (WGS) entry which is preliminary data.</text>
</comment>
<dbReference type="Gene3D" id="1.10.150.130">
    <property type="match status" value="1"/>
</dbReference>
<evidence type="ECO:0000256" key="1">
    <source>
        <dbReference type="ARBA" id="ARBA00008857"/>
    </source>
</evidence>
<dbReference type="PANTHER" id="PTHR30349">
    <property type="entry name" value="PHAGE INTEGRASE-RELATED"/>
    <property type="match status" value="1"/>
</dbReference>
<dbReference type="GO" id="GO:0006310">
    <property type="term" value="P:DNA recombination"/>
    <property type="evidence" value="ECO:0007669"/>
    <property type="project" value="UniProtKB-KW"/>
</dbReference>
<keyword evidence="3" id="KW-0238">DNA-binding</keyword>
<dbReference type="InterPro" id="IPR004107">
    <property type="entry name" value="Integrase_SAM-like_N"/>
</dbReference>
<dbReference type="SUPFAM" id="SSF56349">
    <property type="entry name" value="DNA breaking-rejoining enzymes"/>
    <property type="match status" value="1"/>
</dbReference>
<dbReference type="GO" id="GO:0015074">
    <property type="term" value="P:DNA integration"/>
    <property type="evidence" value="ECO:0007669"/>
    <property type="project" value="UniProtKB-KW"/>
</dbReference>
<dbReference type="InterPro" id="IPR011946">
    <property type="entry name" value="Integrase_integron-type"/>
</dbReference>
<dbReference type="NCBIfam" id="TIGR02249">
    <property type="entry name" value="integrase_gron"/>
    <property type="match status" value="1"/>
</dbReference>
<dbReference type="InterPro" id="IPR050090">
    <property type="entry name" value="Tyrosine_recombinase_XerCD"/>
</dbReference>
<gene>
    <name evidence="6" type="ORF">FKG94_17860</name>
</gene>
<dbReference type="Proteomes" id="UP000319732">
    <property type="component" value="Unassembled WGS sequence"/>
</dbReference>
<dbReference type="EMBL" id="VHSG01000019">
    <property type="protein sequence ID" value="TQV72568.1"/>
    <property type="molecule type" value="Genomic_DNA"/>
</dbReference>
<dbReference type="Pfam" id="PF13495">
    <property type="entry name" value="Phage_int_SAM_4"/>
    <property type="match status" value="1"/>
</dbReference>
<evidence type="ECO:0000313" key="7">
    <source>
        <dbReference type="Proteomes" id="UP000319732"/>
    </source>
</evidence>
<dbReference type="InterPro" id="IPR002104">
    <property type="entry name" value="Integrase_catalytic"/>
</dbReference>
<sequence length="375" mass="42383">MDDIPHKLPDKPVKFLDQLRLSIRQAGLSYRTEQTYIHWIKRFIYFHNKQHPKSLNETSIEQFLNHLAINRHCSTSTQRIALNALVYTYKRFFGLDLRELAFQPARMHRRLPVVYSKLEITAILGHLKGTPKLMVELLYGSGLRSAELLSLRIKDIDFGSSNIIVRSGKGDKDRATMLPQRLIPGLEQQIATVKALHAQDIADGFGEVYLPDALARKYPRAATETAWQFLFPSSRIGRDPRSGVERRHHLHPTALTKQIRKAVRAAGINKPARAHSFRHSFATHLLEAGYDLRTIQELLGCSDITTTEIYTHVINREGKGISAASDWSPWLGCTPAQVSGRGVHSPSPKYWAIRLPRLPSYTSFAALSPPSLKCA</sequence>
<dbReference type="Pfam" id="PF00589">
    <property type="entry name" value="Phage_integrase"/>
    <property type="match status" value="1"/>
</dbReference>
<name>A0A545T5W5_9GAMM</name>
<protein>
    <submittedName>
        <fullName evidence="6">Integron integrase</fullName>
    </submittedName>
</protein>
<dbReference type="AlphaFoldDB" id="A0A545T5W5"/>
<evidence type="ECO:0000256" key="2">
    <source>
        <dbReference type="ARBA" id="ARBA00022908"/>
    </source>
</evidence>
<dbReference type="PANTHER" id="PTHR30349:SF64">
    <property type="entry name" value="PROPHAGE INTEGRASE INTD-RELATED"/>
    <property type="match status" value="1"/>
</dbReference>
<keyword evidence="2" id="KW-0229">DNA integration</keyword>
<evidence type="ECO:0000256" key="4">
    <source>
        <dbReference type="ARBA" id="ARBA00023172"/>
    </source>
</evidence>
<keyword evidence="4" id="KW-0233">DNA recombination</keyword>
<dbReference type="Gene3D" id="1.10.443.10">
    <property type="entry name" value="Intergrase catalytic core"/>
    <property type="match status" value="1"/>
</dbReference>
<dbReference type="InterPro" id="IPR011010">
    <property type="entry name" value="DNA_brk_join_enz"/>
</dbReference>
<evidence type="ECO:0000259" key="5">
    <source>
        <dbReference type="PROSITE" id="PS51898"/>
    </source>
</evidence>
<evidence type="ECO:0000256" key="3">
    <source>
        <dbReference type="ARBA" id="ARBA00023125"/>
    </source>
</evidence>
<evidence type="ECO:0000313" key="6">
    <source>
        <dbReference type="EMBL" id="TQV72568.1"/>
    </source>
</evidence>
<dbReference type="InterPro" id="IPR010998">
    <property type="entry name" value="Integrase_recombinase_N"/>
</dbReference>